<feature type="region of interest" description="Disordered" evidence="1">
    <location>
        <begin position="26"/>
        <end position="54"/>
    </location>
</feature>
<proteinExistence type="predicted"/>
<gene>
    <name evidence="2" type="ORF">PROFUN_13965</name>
</gene>
<accession>A0A2P6N2Q7</accession>
<feature type="compositionally biased region" description="Polar residues" evidence="1">
    <location>
        <begin position="66"/>
        <end position="77"/>
    </location>
</feature>
<dbReference type="EMBL" id="MDYQ01000235">
    <property type="protein sequence ID" value="PRP78212.1"/>
    <property type="molecule type" value="Genomic_DNA"/>
</dbReference>
<evidence type="ECO:0000313" key="2">
    <source>
        <dbReference type="EMBL" id="PRP78212.1"/>
    </source>
</evidence>
<reference evidence="2 3" key="1">
    <citation type="journal article" date="2018" name="Genome Biol. Evol.">
        <title>Multiple Roots of Fruiting Body Formation in Amoebozoa.</title>
        <authorList>
            <person name="Hillmann F."/>
            <person name="Forbes G."/>
            <person name="Novohradska S."/>
            <person name="Ferling I."/>
            <person name="Riege K."/>
            <person name="Groth M."/>
            <person name="Westermann M."/>
            <person name="Marz M."/>
            <person name="Spaller T."/>
            <person name="Winckler T."/>
            <person name="Schaap P."/>
            <person name="Glockner G."/>
        </authorList>
    </citation>
    <scope>NUCLEOTIDE SEQUENCE [LARGE SCALE GENOMIC DNA]</scope>
    <source>
        <strain evidence="2 3">Jena</strain>
    </source>
</reference>
<evidence type="ECO:0000313" key="3">
    <source>
        <dbReference type="Proteomes" id="UP000241769"/>
    </source>
</evidence>
<keyword evidence="3" id="KW-1185">Reference proteome</keyword>
<organism evidence="2 3">
    <name type="scientific">Planoprotostelium fungivorum</name>
    <dbReference type="NCBI Taxonomy" id="1890364"/>
    <lineage>
        <taxon>Eukaryota</taxon>
        <taxon>Amoebozoa</taxon>
        <taxon>Evosea</taxon>
        <taxon>Variosea</taxon>
        <taxon>Cavosteliida</taxon>
        <taxon>Cavosteliaceae</taxon>
        <taxon>Planoprotostelium</taxon>
    </lineage>
</organism>
<dbReference type="Proteomes" id="UP000241769">
    <property type="component" value="Unassembled WGS sequence"/>
</dbReference>
<feature type="region of interest" description="Disordered" evidence="1">
    <location>
        <begin position="66"/>
        <end position="102"/>
    </location>
</feature>
<feature type="compositionally biased region" description="Polar residues" evidence="1">
    <location>
        <begin position="341"/>
        <end position="354"/>
    </location>
</feature>
<name>A0A2P6N2Q7_9EUKA</name>
<evidence type="ECO:0000256" key="1">
    <source>
        <dbReference type="SAM" id="MobiDB-lite"/>
    </source>
</evidence>
<dbReference type="InParanoid" id="A0A2P6N2Q7"/>
<comment type="caution">
    <text evidence="2">The sequence shown here is derived from an EMBL/GenBank/DDBJ whole genome shotgun (WGS) entry which is preliminary data.</text>
</comment>
<feature type="compositionally biased region" description="Polar residues" evidence="1">
    <location>
        <begin position="424"/>
        <end position="436"/>
    </location>
</feature>
<protein>
    <submittedName>
        <fullName evidence="2">Uncharacterized protein</fullName>
    </submittedName>
</protein>
<feature type="compositionally biased region" description="Basic and acidic residues" evidence="1">
    <location>
        <begin position="78"/>
        <end position="87"/>
    </location>
</feature>
<sequence length="469" mass="52125">MSTSEQKLNRSHFSLNRGTFYDETNHSASYAGHLPSSPGAPRTQKGDINRTNWSLGSDFRDPVSVYQASHTHQSPTREVSDRGHVNESHWSVGHSGKSSYQTTNKYEFPISTTNYERAPAFDLSHNTFHTIVAVEHDEPDRFKTTNELNYQEHDVSQRTDPSVASDSLRKTLVSSVVMGNNDSGRDFVTSSHVYSSSSGKRPPSAFVNNKSTLFDHLVGGTEYVTSASSQHKQFANAERPITAQNLNQMKKYERNSHFSMGHTQDTNPYQTSAAADYSRDLQFKQQVEESYKPKSTLSRLGVSDEADYATQTSLHFTGQPAERVQEERKSYTPGIVLSRGPFNSQTTHGDAYNQSISRPASTKRLNSLSHQASSVPLSDGDYEGRFTTVHHSNFVHPAQTGQSSSIEREKLKKISHHTHVLPKSQPNGIDVSTTYGSDFEKPSTPPKRLPYRNGSNGAAAALDPTQSYK</sequence>
<feature type="region of interest" description="Disordered" evidence="1">
    <location>
        <begin position="334"/>
        <end position="354"/>
    </location>
</feature>
<dbReference type="AlphaFoldDB" id="A0A2P6N2Q7"/>
<feature type="region of interest" description="Disordered" evidence="1">
    <location>
        <begin position="420"/>
        <end position="469"/>
    </location>
</feature>